<keyword evidence="4" id="KW-1185">Reference proteome</keyword>
<accession>A0A4P7IFU9</accession>
<feature type="signal peptide" evidence="2">
    <location>
        <begin position="1"/>
        <end position="18"/>
    </location>
</feature>
<protein>
    <recommendedName>
        <fullName evidence="5">Secreted protein</fullName>
    </recommendedName>
</protein>
<dbReference type="OrthoDB" id="5178481at2"/>
<dbReference type="AlphaFoldDB" id="A0A4P7IFU9"/>
<feature type="chain" id="PRO_5020691630" description="Secreted protein" evidence="2">
    <location>
        <begin position="19"/>
        <end position="280"/>
    </location>
</feature>
<dbReference type="Proteomes" id="UP000294853">
    <property type="component" value="Chromosome"/>
</dbReference>
<organism evidence="3 4">
    <name type="scientific">Nocardioides seonyuensis</name>
    <dbReference type="NCBI Taxonomy" id="2518371"/>
    <lineage>
        <taxon>Bacteria</taxon>
        <taxon>Bacillati</taxon>
        <taxon>Actinomycetota</taxon>
        <taxon>Actinomycetes</taxon>
        <taxon>Propionibacteriales</taxon>
        <taxon>Nocardioidaceae</taxon>
        <taxon>Nocardioides</taxon>
    </lineage>
</organism>
<evidence type="ECO:0000313" key="3">
    <source>
        <dbReference type="EMBL" id="QBX56145.1"/>
    </source>
</evidence>
<proteinExistence type="predicted"/>
<dbReference type="RefSeq" id="WP_135268136.1">
    <property type="nucleotide sequence ID" value="NZ_CP038436.1"/>
</dbReference>
<sequence length="280" mass="29078">MRTTITALALVLSGSALAACSTEAQMRAEDPAAHSTGAASTEPAEPAEADAVRTADLATVLDDGDGAELCLGGVAESLPPQCSGLPMAGWDWAEHPEHEEAAGVRWGSFAVTGSYDGETFTVTEAVPAALYDPMAQEPEEPLGTPCEEVGDAIDASRATPEAMDATLNAAAALPDVAMVWLDEDLINVAVTEDPARAEAKLRETWGGLLCVSTAEHTQRELEAIQQELNELPGLLSSGSTRPDHIGVTVVHDDGSIQEQVDEEYGEGLVEVSSALVSAEG</sequence>
<dbReference type="KEGG" id="nsn:EXE58_12165"/>
<reference evidence="3 4" key="1">
    <citation type="submission" date="2019-03" db="EMBL/GenBank/DDBJ databases">
        <title>Three New Species of Nocardioides, Nocardioides euryhalodurans sp. nov., Nocardioides seonyuensis sp. nov. and Nocardioides eburneoflavus sp. nov. Iolated from Soil.</title>
        <authorList>
            <person name="Roh S.G."/>
            <person name="Lee C."/>
            <person name="Kim M.-K."/>
            <person name="Kim S.B."/>
        </authorList>
    </citation>
    <scope>NUCLEOTIDE SEQUENCE [LARGE SCALE GENOMIC DNA]</scope>
    <source>
        <strain evidence="3 4">MMS17-SY207-3</strain>
    </source>
</reference>
<feature type="region of interest" description="Disordered" evidence="1">
    <location>
        <begin position="28"/>
        <end position="48"/>
    </location>
</feature>
<evidence type="ECO:0000256" key="1">
    <source>
        <dbReference type="SAM" id="MobiDB-lite"/>
    </source>
</evidence>
<evidence type="ECO:0000256" key="2">
    <source>
        <dbReference type="SAM" id="SignalP"/>
    </source>
</evidence>
<keyword evidence="2" id="KW-0732">Signal</keyword>
<evidence type="ECO:0000313" key="4">
    <source>
        <dbReference type="Proteomes" id="UP000294853"/>
    </source>
</evidence>
<evidence type="ECO:0008006" key="5">
    <source>
        <dbReference type="Google" id="ProtNLM"/>
    </source>
</evidence>
<dbReference type="EMBL" id="CP038436">
    <property type="protein sequence ID" value="QBX56145.1"/>
    <property type="molecule type" value="Genomic_DNA"/>
</dbReference>
<name>A0A4P7IFU9_9ACTN</name>
<dbReference type="PROSITE" id="PS51257">
    <property type="entry name" value="PROKAR_LIPOPROTEIN"/>
    <property type="match status" value="1"/>
</dbReference>
<gene>
    <name evidence="3" type="ORF">EXE58_12165</name>
</gene>